<dbReference type="PANTHER" id="PTHR22600:SF57">
    <property type="entry name" value="BETA-N-ACETYLHEXOSAMINIDASE"/>
    <property type="match status" value="1"/>
</dbReference>
<sequence>MKITISIALLLFLGIATGKASNLDTLSLQVSWQPIENNYLGKEQALSVITIKNSSNQALPATGWKLYFNFIRIMSANDERPAFDVTHVNGDLFYFKANANFSGLAIGEEVRYELISNSWLVNLNDSPQGFYLVWDDGRIQPLPKVKILPPVDEKKFYRVGGDAEESAEHIFKQNATIQQAGTSVKKIFPSPVEYQEHKGSFKISKATGIQFDAIFQKEVGLLQTELSALLGNSLPIHVSSQKAKNSIHFVSSPDLGKEAYRLEVKKEGITIEASAGAGAFYAIQSLKTLIDPAAYATERQTAIQIPCVSIYDEPRFGRRAFMLDVARNFQTKDQIKKLLDVMALYKLNTLHFHLNDDEGWRLEILALPELTSVGSQRGHLSGTDRSHLPASYGSGPVTGEHSGSGYYSRKDFIELLAYATARHIQIIPEIETPGHARAAIKSMQARHDRLLSEGKPEEARKYLLRDTSDRSVYRSVQKWNDNVMDVSMPSVYNFLEVVTEDIVSIYKEAGAYLETIHFGGDEVPQGVWEQSPSVERLLATDASVKSKDQLWDYFFNKVYHILAKHDLYLSGWEEVGLYKVTDANGKKSWGPNKAFNDRNIHLNVWNNLLGNEDLAYRLANAGYKVVLSFVNNFYMDMSYYKRFDEPGFYWGGFIGLDKPFSFIPYDYLKNQQKNYLGRQLSPKVLQESAKLTEAGKKNIVGIQALLWSETIKTPESMEFMVFPRVLAFAEKAWAKEAGWETQLDSLKADQAYRKSLGEFYAVLGKQELKRLDNYHGGFAYRIPSPGLAVIDGQVHANLELPGFTIRYTTDGTLPTAQSAVYSKPIPFKEGLQFSAFNEQGRSSQVSLVHSDN</sequence>
<dbReference type="EC" id="3.2.1.52" evidence="3"/>
<evidence type="ECO:0000256" key="10">
    <source>
        <dbReference type="SAM" id="SignalP"/>
    </source>
</evidence>
<dbReference type="SUPFAM" id="SSF81296">
    <property type="entry name" value="E set domains"/>
    <property type="match status" value="1"/>
</dbReference>
<feature type="signal peptide" evidence="10">
    <location>
        <begin position="1"/>
        <end position="20"/>
    </location>
</feature>
<organism evidence="12 13">
    <name type="scientific">Sphingobacterium hungaricum</name>
    <dbReference type="NCBI Taxonomy" id="2082723"/>
    <lineage>
        <taxon>Bacteria</taxon>
        <taxon>Pseudomonadati</taxon>
        <taxon>Bacteroidota</taxon>
        <taxon>Sphingobacteriia</taxon>
        <taxon>Sphingobacteriales</taxon>
        <taxon>Sphingobacteriaceae</taxon>
        <taxon>Sphingobacterium</taxon>
    </lineage>
</organism>
<dbReference type="GO" id="GO:0030203">
    <property type="term" value="P:glycosaminoglycan metabolic process"/>
    <property type="evidence" value="ECO:0007669"/>
    <property type="project" value="TreeGrafter"/>
</dbReference>
<comment type="catalytic activity">
    <reaction evidence="1">
        <text>Hydrolysis of terminal non-reducing N-acetyl-D-hexosamine residues in N-acetyl-beta-D-hexosaminides.</text>
        <dbReference type="EC" id="3.2.1.52"/>
    </reaction>
</comment>
<dbReference type="Gene3D" id="3.30.379.10">
    <property type="entry name" value="Chitobiase/beta-hexosaminidase domain 2-like"/>
    <property type="match status" value="1"/>
</dbReference>
<dbReference type="SMART" id="SM01081">
    <property type="entry name" value="CHB_HEX"/>
    <property type="match status" value="1"/>
</dbReference>
<dbReference type="SUPFAM" id="SSF55545">
    <property type="entry name" value="beta-N-acetylhexosaminidase-like domain"/>
    <property type="match status" value="1"/>
</dbReference>
<dbReference type="InterPro" id="IPR012291">
    <property type="entry name" value="CBM2_carb-bd_dom_sf"/>
</dbReference>
<dbReference type="InterPro" id="IPR017853">
    <property type="entry name" value="GH"/>
</dbReference>
<dbReference type="InterPro" id="IPR013783">
    <property type="entry name" value="Ig-like_fold"/>
</dbReference>
<dbReference type="InterPro" id="IPR008965">
    <property type="entry name" value="CBM2/CBM3_carb-bd_dom_sf"/>
</dbReference>
<dbReference type="Proteomes" id="UP000616201">
    <property type="component" value="Unassembled WGS sequence"/>
</dbReference>
<dbReference type="RefSeq" id="WP_196936527.1">
    <property type="nucleotide sequence ID" value="NZ_MU158698.1"/>
</dbReference>
<evidence type="ECO:0000256" key="4">
    <source>
        <dbReference type="ARBA" id="ARBA00022801"/>
    </source>
</evidence>
<dbReference type="InterPro" id="IPR029018">
    <property type="entry name" value="Hex-like_dom2"/>
</dbReference>
<dbReference type="AlphaFoldDB" id="A0A928YSG8"/>
<comment type="similarity">
    <text evidence="2">Belongs to the glycosyl hydrolase 20 family.</text>
</comment>
<feature type="region of interest" description="Disordered" evidence="9">
    <location>
        <begin position="374"/>
        <end position="400"/>
    </location>
</feature>
<reference evidence="12" key="1">
    <citation type="submission" date="2018-02" db="EMBL/GenBank/DDBJ databases">
        <authorList>
            <person name="Vasarhelyi B.M."/>
            <person name="Deshmukh S."/>
            <person name="Balint B."/>
            <person name="Kukolya J."/>
        </authorList>
    </citation>
    <scope>NUCLEOTIDE SEQUENCE</scope>
    <source>
        <strain evidence="12">KB22</strain>
    </source>
</reference>
<dbReference type="Pfam" id="PF00728">
    <property type="entry name" value="Glyco_hydro_20"/>
    <property type="match status" value="1"/>
</dbReference>
<comment type="caution">
    <text evidence="12">The sequence shown here is derived from an EMBL/GenBank/DDBJ whole genome shotgun (WGS) entry which is preliminary data.</text>
</comment>
<evidence type="ECO:0000256" key="8">
    <source>
        <dbReference type="PIRSR" id="PIRSR625705-1"/>
    </source>
</evidence>
<dbReference type="GO" id="GO:0004563">
    <property type="term" value="F:beta-N-acetylhexosaminidase activity"/>
    <property type="evidence" value="ECO:0007669"/>
    <property type="project" value="UniProtKB-EC"/>
</dbReference>
<dbReference type="Gene3D" id="3.20.20.80">
    <property type="entry name" value="Glycosidases"/>
    <property type="match status" value="1"/>
</dbReference>
<dbReference type="EMBL" id="PRDK01000006">
    <property type="protein sequence ID" value="MBE8714223.1"/>
    <property type="molecule type" value="Genomic_DNA"/>
</dbReference>
<accession>A0A928YSG8</accession>
<dbReference type="SUPFAM" id="SSF49384">
    <property type="entry name" value="Carbohydrate-binding domain"/>
    <property type="match status" value="1"/>
</dbReference>
<dbReference type="InterPro" id="IPR025705">
    <property type="entry name" value="Beta_hexosaminidase_sua/sub"/>
</dbReference>
<dbReference type="InterPro" id="IPR015882">
    <property type="entry name" value="HEX_bac_N"/>
</dbReference>
<evidence type="ECO:0000256" key="5">
    <source>
        <dbReference type="ARBA" id="ARBA00023295"/>
    </source>
</evidence>
<evidence type="ECO:0000313" key="13">
    <source>
        <dbReference type="Proteomes" id="UP000616201"/>
    </source>
</evidence>
<feature type="active site" description="Proton donor" evidence="8">
    <location>
        <position position="522"/>
    </location>
</feature>
<keyword evidence="13" id="KW-1185">Reference proteome</keyword>
<keyword evidence="5" id="KW-0326">Glycosidase</keyword>
<proteinExistence type="inferred from homology"/>
<dbReference type="GO" id="GO:0016020">
    <property type="term" value="C:membrane"/>
    <property type="evidence" value="ECO:0007669"/>
    <property type="project" value="TreeGrafter"/>
</dbReference>
<keyword evidence="10" id="KW-0732">Signal</keyword>
<dbReference type="Pfam" id="PF02838">
    <property type="entry name" value="Glyco_hydro_20b"/>
    <property type="match status" value="1"/>
</dbReference>
<dbReference type="CDD" id="cd02847">
    <property type="entry name" value="E_set_Chitobiase_C"/>
    <property type="match status" value="1"/>
</dbReference>
<evidence type="ECO:0000256" key="2">
    <source>
        <dbReference type="ARBA" id="ARBA00006285"/>
    </source>
</evidence>
<dbReference type="InterPro" id="IPR014756">
    <property type="entry name" value="Ig_E-set"/>
</dbReference>
<evidence type="ECO:0000256" key="7">
    <source>
        <dbReference type="ARBA" id="ARBA00033000"/>
    </source>
</evidence>
<name>A0A928YSG8_9SPHI</name>
<dbReference type="GO" id="GO:0030247">
    <property type="term" value="F:polysaccharide binding"/>
    <property type="evidence" value="ECO:0007669"/>
    <property type="project" value="InterPro"/>
</dbReference>
<feature type="domain" description="Chitobiase/beta-hexosaminidases N-terminal" evidence="11">
    <location>
        <begin position="26"/>
        <end position="171"/>
    </location>
</feature>
<evidence type="ECO:0000313" key="12">
    <source>
        <dbReference type="EMBL" id="MBE8714223.1"/>
    </source>
</evidence>
<evidence type="ECO:0000256" key="9">
    <source>
        <dbReference type="SAM" id="MobiDB-lite"/>
    </source>
</evidence>
<dbReference type="Gene3D" id="2.60.40.290">
    <property type="match status" value="1"/>
</dbReference>
<evidence type="ECO:0000256" key="1">
    <source>
        <dbReference type="ARBA" id="ARBA00001231"/>
    </source>
</evidence>
<dbReference type="PANTHER" id="PTHR22600">
    <property type="entry name" value="BETA-HEXOSAMINIDASE"/>
    <property type="match status" value="1"/>
</dbReference>
<feature type="chain" id="PRO_5037986361" description="beta-N-acetylhexosaminidase" evidence="10">
    <location>
        <begin position="21"/>
        <end position="852"/>
    </location>
</feature>
<evidence type="ECO:0000256" key="6">
    <source>
        <dbReference type="ARBA" id="ARBA00030512"/>
    </source>
</evidence>
<dbReference type="Gene3D" id="2.60.40.10">
    <property type="entry name" value="Immunoglobulins"/>
    <property type="match status" value="1"/>
</dbReference>
<dbReference type="GO" id="GO:0005975">
    <property type="term" value="P:carbohydrate metabolic process"/>
    <property type="evidence" value="ECO:0007669"/>
    <property type="project" value="InterPro"/>
</dbReference>
<keyword evidence="4" id="KW-0378">Hydrolase</keyword>
<dbReference type="SUPFAM" id="SSF51445">
    <property type="entry name" value="(Trans)glycosidases"/>
    <property type="match status" value="1"/>
</dbReference>
<evidence type="ECO:0000259" key="11">
    <source>
        <dbReference type="SMART" id="SM01081"/>
    </source>
</evidence>
<dbReference type="Pfam" id="PF03174">
    <property type="entry name" value="CHB_HEX_C"/>
    <property type="match status" value="1"/>
</dbReference>
<protein>
    <recommendedName>
        <fullName evidence="3">beta-N-acetylhexosaminidase</fullName>
        <ecNumber evidence="3">3.2.1.52</ecNumber>
    </recommendedName>
    <alternativeName>
        <fullName evidence="6">Beta-N-acetylhexosaminidase</fullName>
    </alternativeName>
    <alternativeName>
        <fullName evidence="7">N-acetyl-beta-glucosaminidase</fullName>
    </alternativeName>
</protein>
<dbReference type="InterPro" id="IPR004867">
    <property type="entry name" value="CHB_C_dom"/>
</dbReference>
<gene>
    <name evidence="12" type="ORF">C4F49_11060</name>
</gene>
<dbReference type="InterPro" id="IPR015883">
    <property type="entry name" value="Glyco_hydro_20_cat"/>
</dbReference>
<evidence type="ECO:0000256" key="3">
    <source>
        <dbReference type="ARBA" id="ARBA00012663"/>
    </source>
</evidence>
<dbReference type="InterPro" id="IPR004866">
    <property type="entry name" value="CHB/HEX_N_dom"/>
</dbReference>
<dbReference type="Pfam" id="PF03173">
    <property type="entry name" value="CHB_HEX"/>
    <property type="match status" value="1"/>
</dbReference>
<dbReference type="PRINTS" id="PR00738">
    <property type="entry name" value="GLHYDRLASE20"/>
</dbReference>